<accession>A0A368Y0R3</accession>
<dbReference type="RefSeq" id="WP_114468355.1">
    <property type="nucleotide sequence ID" value="NZ_QPJK01000003.1"/>
</dbReference>
<evidence type="ECO:0000313" key="2">
    <source>
        <dbReference type="Proteomes" id="UP000252884"/>
    </source>
</evidence>
<protein>
    <submittedName>
        <fullName evidence="1">Uncharacterized protein</fullName>
    </submittedName>
</protein>
<proteinExistence type="predicted"/>
<dbReference type="Proteomes" id="UP000252884">
    <property type="component" value="Unassembled WGS sequence"/>
</dbReference>
<reference evidence="1 2" key="1">
    <citation type="submission" date="2018-07" db="EMBL/GenBank/DDBJ databases">
        <title>Genomic Encyclopedia of Type Strains, Phase IV (KMG-IV): sequencing the most valuable type-strain genomes for metagenomic binning, comparative biology and taxonomic classification.</title>
        <authorList>
            <person name="Goeker M."/>
        </authorList>
    </citation>
    <scope>NUCLEOTIDE SEQUENCE [LARGE SCALE GENOMIC DNA]</scope>
    <source>
        <strain evidence="1 2">DSM 21634</strain>
    </source>
</reference>
<evidence type="ECO:0000313" key="1">
    <source>
        <dbReference type="EMBL" id="RCW72986.1"/>
    </source>
</evidence>
<sequence length="243" mass="26744">MGHATALSRPHARRLREVYRSAGWPWQDVVELELLALGLLERLHADGRDSVRLTEAGIQAVAQAAVRNQRARSAHEALVERVAREQGRAGRIAWRGLALRALLPPAVEGEAPSWCMACPDVFSIRNTSVASYVDPVVHEIKVSRADLLGDLRKPAKRQAYLDLGGQCWYVLGRDARGRAIGDADDVPADCGVLQQQEDGQLSVQRNAQRRERLALPFHVWMSLARATPCAGLDEGAQQVLRGD</sequence>
<dbReference type="AlphaFoldDB" id="A0A368Y0R3"/>
<keyword evidence="2" id="KW-1185">Reference proteome</keyword>
<organism evidence="1 2">
    <name type="scientific">Pseudorhodoferax soli</name>
    <dbReference type="NCBI Taxonomy" id="545864"/>
    <lineage>
        <taxon>Bacteria</taxon>
        <taxon>Pseudomonadati</taxon>
        <taxon>Pseudomonadota</taxon>
        <taxon>Betaproteobacteria</taxon>
        <taxon>Burkholderiales</taxon>
        <taxon>Comamonadaceae</taxon>
    </lineage>
</organism>
<dbReference type="OrthoDB" id="7058820at2"/>
<comment type="caution">
    <text evidence="1">The sequence shown here is derived from an EMBL/GenBank/DDBJ whole genome shotgun (WGS) entry which is preliminary data.</text>
</comment>
<name>A0A368Y0R3_9BURK</name>
<dbReference type="EMBL" id="QPJK01000003">
    <property type="protein sequence ID" value="RCW72986.1"/>
    <property type="molecule type" value="Genomic_DNA"/>
</dbReference>
<gene>
    <name evidence="1" type="ORF">DES41_103594</name>
</gene>